<name>A0A5C6ZIL2_9FLAO</name>
<keyword evidence="1" id="KW-0472">Membrane</keyword>
<proteinExistence type="predicted"/>
<reference evidence="2 3" key="1">
    <citation type="submission" date="2019-08" db="EMBL/GenBank/DDBJ databases">
        <title>Genomes of Subsaximicrobium wynnwilliamsii strains.</title>
        <authorList>
            <person name="Bowman J.P."/>
        </authorList>
    </citation>
    <scope>NUCLEOTIDE SEQUENCE [LARGE SCALE GENOMIC DNA]</scope>
    <source>
        <strain evidence="2 3">2-80-2</strain>
    </source>
</reference>
<dbReference type="OrthoDB" id="1451921at2"/>
<evidence type="ECO:0000313" key="2">
    <source>
        <dbReference type="EMBL" id="TXD89576.1"/>
    </source>
</evidence>
<dbReference type="InterPro" id="IPR011990">
    <property type="entry name" value="TPR-like_helical_dom_sf"/>
</dbReference>
<dbReference type="Gene3D" id="1.25.40.10">
    <property type="entry name" value="Tetratricopeptide repeat domain"/>
    <property type="match status" value="1"/>
</dbReference>
<feature type="transmembrane region" description="Helical" evidence="1">
    <location>
        <begin position="88"/>
        <end position="108"/>
    </location>
</feature>
<keyword evidence="1" id="KW-0812">Transmembrane</keyword>
<comment type="caution">
    <text evidence="2">The sequence shown here is derived from an EMBL/GenBank/DDBJ whole genome shotgun (WGS) entry which is preliminary data.</text>
</comment>
<dbReference type="EMBL" id="VORO01000006">
    <property type="protein sequence ID" value="TXD89576.1"/>
    <property type="molecule type" value="Genomic_DNA"/>
</dbReference>
<protein>
    <recommendedName>
        <fullName evidence="4">Tetratricopeptide repeat protein</fullName>
    </recommendedName>
</protein>
<evidence type="ECO:0008006" key="4">
    <source>
        <dbReference type="Google" id="ProtNLM"/>
    </source>
</evidence>
<dbReference type="SUPFAM" id="SSF48452">
    <property type="entry name" value="TPR-like"/>
    <property type="match status" value="1"/>
</dbReference>
<dbReference type="AlphaFoldDB" id="A0A5C6ZIL2"/>
<keyword evidence="1" id="KW-1133">Transmembrane helix</keyword>
<organism evidence="2 3">
    <name type="scientific">Subsaximicrobium wynnwilliamsii</name>
    <dbReference type="NCBI Taxonomy" id="291179"/>
    <lineage>
        <taxon>Bacteria</taxon>
        <taxon>Pseudomonadati</taxon>
        <taxon>Bacteroidota</taxon>
        <taxon>Flavobacteriia</taxon>
        <taxon>Flavobacteriales</taxon>
        <taxon>Flavobacteriaceae</taxon>
        <taxon>Subsaximicrobium</taxon>
    </lineage>
</organism>
<accession>A0A5C6ZIL2</accession>
<evidence type="ECO:0000313" key="3">
    <source>
        <dbReference type="Proteomes" id="UP000321578"/>
    </source>
</evidence>
<sequence length="244" mass="27801">MKNSNNISQELLETVERHLNKTMSKQEALDFELRLAEDPQFRTHVADIKTLLLGIGNQSLKERLDEFHEALPESQMESSNSKTKSTMLWGKFAAAILIFAAIGGFWWFSTTQNERLYAEYFTPDPGLPTTMSSSTNFEFYDAMVDYKQGNYKIAIEKWEALSIENDTLDYFLGVAYLADKNQKRAIPFLEKSTQNTAFPLLNDAYYYLGLAYLKEGNIALAKKNLSLSATEDSQLLLSELEKNP</sequence>
<keyword evidence="3" id="KW-1185">Reference proteome</keyword>
<dbReference type="RefSeq" id="WP_147085934.1">
    <property type="nucleotide sequence ID" value="NZ_VORM01000012.1"/>
</dbReference>
<gene>
    <name evidence="2" type="ORF">ESY86_07255</name>
</gene>
<evidence type="ECO:0000256" key="1">
    <source>
        <dbReference type="SAM" id="Phobius"/>
    </source>
</evidence>
<dbReference type="Proteomes" id="UP000321578">
    <property type="component" value="Unassembled WGS sequence"/>
</dbReference>